<dbReference type="InterPro" id="IPR036721">
    <property type="entry name" value="RCK_C_sf"/>
</dbReference>
<keyword evidence="4" id="KW-0677">Repeat</keyword>
<feature type="transmembrane region" description="Helical" evidence="7">
    <location>
        <begin position="415"/>
        <end position="444"/>
    </location>
</feature>
<dbReference type="Gene3D" id="3.30.70.1450">
    <property type="entry name" value="Regulator of K+ conductance, C-terminal domain"/>
    <property type="match status" value="2"/>
</dbReference>
<dbReference type="RefSeq" id="WP_160728326.1">
    <property type="nucleotide sequence ID" value="NZ_WTYC01000005.1"/>
</dbReference>
<dbReference type="PROSITE" id="PS01271">
    <property type="entry name" value="NA_SULFATE"/>
    <property type="match status" value="1"/>
</dbReference>
<protein>
    <submittedName>
        <fullName evidence="9">SLC13 family permease</fullName>
    </submittedName>
</protein>
<evidence type="ECO:0000256" key="1">
    <source>
        <dbReference type="ARBA" id="ARBA00004141"/>
    </source>
</evidence>
<dbReference type="GO" id="GO:0008324">
    <property type="term" value="F:monoatomic cation transmembrane transporter activity"/>
    <property type="evidence" value="ECO:0007669"/>
    <property type="project" value="InterPro"/>
</dbReference>
<feature type="transmembrane region" description="Helical" evidence="7">
    <location>
        <begin position="60"/>
        <end position="80"/>
    </location>
</feature>
<evidence type="ECO:0000256" key="4">
    <source>
        <dbReference type="ARBA" id="ARBA00022737"/>
    </source>
</evidence>
<gene>
    <name evidence="9" type="ORF">GRI69_11000</name>
</gene>
<evidence type="ECO:0000259" key="8">
    <source>
        <dbReference type="PROSITE" id="PS51202"/>
    </source>
</evidence>
<evidence type="ECO:0000256" key="3">
    <source>
        <dbReference type="ARBA" id="ARBA00022692"/>
    </source>
</evidence>
<feature type="transmembrane region" description="Helical" evidence="7">
    <location>
        <begin position="486"/>
        <end position="510"/>
    </location>
</feature>
<dbReference type="Proteomes" id="UP000448199">
    <property type="component" value="Unassembled WGS sequence"/>
</dbReference>
<dbReference type="GO" id="GO:0006813">
    <property type="term" value="P:potassium ion transport"/>
    <property type="evidence" value="ECO:0007669"/>
    <property type="project" value="InterPro"/>
</dbReference>
<feature type="transmembrane region" description="Helical" evidence="7">
    <location>
        <begin position="545"/>
        <end position="563"/>
    </location>
</feature>
<dbReference type="InterPro" id="IPR051679">
    <property type="entry name" value="DASS-Related_Transporters"/>
</dbReference>
<feature type="transmembrane region" description="Helical" evidence="7">
    <location>
        <begin position="12"/>
        <end position="30"/>
    </location>
</feature>
<dbReference type="SUPFAM" id="SSF116726">
    <property type="entry name" value="TrkA C-terminal domain-like"/>
    <property type="match status" value="2"/>
</dbReference>
<comment type="caution">
    <text evidence="9">The sequence shown here is derived from an EMBL/GenBank/DDBJ whole genome shotgun (WGS) entry which is preliminary data.</text>
</comment>
<dbReference type="PROSITE" id="PS51202">
    <property type="entry name" value="RCK_C"/>
    <property type="match status" value="2"/>
</dbReference>
<feature type="domain" description="RCK C-terminal" evidence="8">
    <location>
        <begin position="216"/>
        <end position="301"/>
    </location>
</feature>
<dbReference type="InterPro" id="IPR006037">
    <property type="entry name" value="RCK_C"/>
</dbReference>
<dbReference type="EMBL" id="WTYC01000005">
    <property type="protein sequence ID" value="MXO48783.1"/>
    <property type="molecule type" value="Genomic_DNA"/>
</dbReference>
<keyword evidence="3 7" id="KW-0812">Transmembrane</keyword>
<dbReference type="PANTHER" id="PTHR43652:SF2">
    <property type="entry name" value="BASIC AMINO ACID ANTIPORTER YFCC-RELATED"/>
    <property type="match status" value="1"/>
</dbReference>
<feature type="domain" description="RCK C-terminal" evidence="8">
    <location>
        <begin position="313"/>
        <end position="397"/>
    </location>
</feature>
<evidence type="ECO:0000256" key="5">
    <source>
        <dbReference type="ARBA" id="ARBA00022989"/>
    </source>
</evidence>
<evidence type="ECO:0000256" key="7">
    <source>
        <dbReference type="SAM" id="Phobius"/>
    </source>
</evidence>
<keyword evidence="6 7" id="KW-0472">Membrane</keyword>
<evidence type="ECO:0000313" key="9">
    <source>
        <dbReference type="EMBL" id="MXO48783.1"/>
    </source>
</evidence>
<dbReference type="PANTHER" id="PTHR43652">
    <property type="entry name" value="BASIC AMINO ACID ANTIPORTER YFCC-RELATED"/>
    <property type="match status" value="1"/>
</dbReference>
<dbReference type="OrthoDB" id="9809303at2"/>
<dbReference type="InterPro" id="IPR031312">
    <property type="entry name" value="Na/sul_symport_CS"/>
</dbReference>
<accession>A0A844XUF9</accession>
<proteinExistence type="predicted"/>
<feature type="transmembrane region" description="Helical" evidence="7">
    <location>
        <begin position="37"/>
        <end position="54"/>
    </location>
</feature>
<organism evidence="9 10">
    <name type="scientific">Qipengyuania vulgaris</name>
    <dbReference type="NCBI Taxonomy" id="291985"/>
    <lineage>
        <taxon>Bacteria</taxon>
        <taxon>Pseudomonadati</taxon>
        <taxon>Pseudomonadota</taxon>
        <taxon>Alphaproteobacteria</taxon>
        <taxon>Sphingomonadales</taxon>
        <taxon>Erythrobacteraceae</taxon>
        <taxon>Qipengyuania</taxon>
    </lineage>
</organism>
<feature type="transmembrane region" description="Helical" evidence="7">
    <location>
        <begin position="522"/>
        <end position="538"/>
    </location>
</feature>
<dbReference type="AlphaFoldDB" id="A0A844XUF9"/>
<keyword evidence="5 7" id="KW-1133">Transmembrane helix</keyword>
<dbReference type="Pfam" id="PF03600">
    <property type="entry name" value="CitMHS"/>
    <property type="match status" value="1"/>
</dbReference>
<sequence>MPALLPDSLVAFHPQIGLALLIILFVGFMLERLPPVVLASVGGLAMFLLGFLSTDELLGVFSNPAPITIAAMFVLSGALLRTGTLEEISGWIIRRTRRKPRLAVAEIGMGTIAASAFMNNTPVVLVMIPIVKRLAKALGIAATRLLIPLSYLSILGGTLTLIGTSTNLLVDGVAREQGLEPFGMFEITSVGLATATAGALFLALLGPRLLPNRPPRALDEDETESDSYLSHLTVMQGSPLIGQKLVAIALARRPGVRIIGVKRGATITRNGIETHRLAAGDQLIVGASPAELASLAEAFDFRTGLTGVGGGVATAGMDRPRDLSLVEAVVSSSHPIIGRRLADIPMLSKLKVRVLGLSRPRHLAGPELAEVRVRAGDRLLIAAGTDAAQALNGNVGLGTVNKAPTRAFRRRHAPVAIGTLVGVVVLAALFNLPIQALALLGAGFVLLTRCLEPEEAWSAIDGNTLVLIFGMLAFGKGLENAGTVELIVEWAQPFFASATPLLMLLSIYALTSLLTESVTNNAVAVILTPIAIGLAQATGADVREMVVAVMFGASASFATPIGYQTNTLVYGAANYRFADFLKIGLPMNIVVGVATCVAIDSFFG</sequence>
<feature type="transmembrane region" description="Helical" evidence="7">
    <location>
        <begin position="149"/>
        <end position="170"/>
    </location>
</feature>
<evidence type="ECO:0000256" key="2">
    <source>
        <dbReference type="ARBA" id="ARBA00022448"/>
    </source>
</evidence>
<dbReference type="GO" id="GO:0005886">
    <property type="term" value="C:plasma membrane"/>
    <property type="evidence" value="ECO:0007669"/>
    <property type="project" value="TreeGrafter"/>
</dbReference>
<keyword evidence="2" id="KW-0813">Transport</keyword>
<feature type="transmembrane region" description="Helical" evidence="7">
    <location>
        <begin position="182"/>
        <end position="206"/>
    </location>
</feature>
<name>A0A844XUF9_9SPHN</name>
<evidence type="ECO:0000313" key="10">
    <source>
        <dbReference type="Proteomes" id="UP000448199"/>
    </source>
</evidence>
<feature type="transmembrane region" description="Helical" evidence="7">
    <location>
        <begin position="583"/>
        <end position="603"/>
    </location>
</feature>
<keyword evidence="10" id="KW-1185">Reference proteome</keyword>
<evidence type="ECO:0000256" key="6">
    <source>
        <dbReference type="ARBA" id="ARBA00023136"/>
    </source>
</evidence>
<reference evidence="9 10" key="1">
    <citation type="submission" date="2019-12" db="EMBL/GenBank/DDBJ databases">
        <title>Genomic-based taxomic classification of the family Erythrobacteraceae.</title>
        <authorList>
            <person name="Xu L."/>
        </authorList>
    </citation>
    <scope>NUCLEOTIDE SEQUENCE [LARGE SCALE GENOMIC DNA]</scope>
    <source>
        <strain evidence="9 10">DSM 17792</strain>
    </source>
</reference>
<comment type="subcellular location">
    <subcellularLocation>
        <location evidence="1">Membrane</location>
        <topology evidence="1">Multi-pass membrane protein</topology>
    </subcellularLocation>
</comment>
<dbReference type="Pfam" id="PF02080">
    <property type="entry name" value="TrkA_C"/>
    <property type="match status" value="2"/>
</dbReference>
<dbReference type="InterPro" id="IPR004680">
    <property type="entry name" value="Cit_transptr-like_dom"/>
</dbReference>